<dbReference type="PANTHER" id="PTHR30489">
    <property type="entry name" value="LIPOPROTEIN-RELEASING SYSTEM TRANSMEMBRANE PROTEIN LOLE"/>
    <property type="match status" value="1"/>
</dbReference>
<dbReference type="GO" id="GO:0098797">
    <property type="term" value="C:plasma membrane protein complex"/>
    <property type="evidence" value="ECO:0007669"/>
    <property type="project" value="TreeGrafter"/>
</dbReference>
<feature type="transmembrane region" description="Helical" evidence="7">
    <location>
        <begin position="343"/>
        <end position="367"/>
    </location>
</feature>
<feature type="transmembrane region" description="Helical" evidence="7">
    <location>
        <begin position="287"/>
        <end position="308"/>
    </location>
</feature>
<keyword evidence="5 7" id="KW-1133">Transmembrane helix</keyword>
<evidence type="ECO:0000256" key="1">
    <source>
        <dbReference type="ARBA" id="ARBA00004651"/>
    </source>
</evidence>
<comment type="similarity">
    <text evidence="2">Belongs to the ABC-4 integral membrane protein family. LolC/E subfamily.</text>
</comment>
<dbReference type="Proteomes" id="UP001155587">
    <property type="component" value="Unassembled WGS sequence"/>
</dbReference>
<comment type="subcellular location">
    <subcellularLocation>
        <location evidence="1">Cell membrane</location>
        <topology evidence="1">Multi-pass membrane protein</topology>
    </subcellularLocation>
</comment>
<dbReference type="InterPro" id="IPR051447">
    <property type="entry name" value="Lipoprotein-release_system"/>
</dbReference>
<comment type="caution">
    <text evidence="10">The sequence shown here is derived from an EMBL/GenBank/DDBJ whole genome shotgun (WGS) entry which is preliminary data.</text>
</comment>
<accession>A0A9X3CLA2</accession>
<evidence type="ECO:0000256" key="7">
    <source>
        <dbReference type="SAM" id="Phobius"/>
    </source>
</evidence>
<feature type="domain" description="ABC3 transporter permease C-terminal" evidence="8">
    <location>
        <begin position="294"/>
        <end position="419"/>
    </location>
</feature>
<evidence type="ECO:0000256" key="6">
    <source>
        <dbReference type="ARBA" id="ARBA00023136"/>
    </source>
</evidence>
<dbReference type="Pfam" id="PF12704">
    <property type="entry name" value="MacB_PCD"/>
    <property type="match status" value="1"/>
</dbReference>
<proteinExistence type="inferred from homology"/>
<gene>
    <name evidence="10" type="ORF">MD535_05370</name>
</gene>
<evidence type="ECO:0000313" key="10">
    <source>
        <dbReference type="EMBL" id="MCW8345461.1"/>
    </source>
</evidence>
<dbReference type="PANTHER" id="PTHR30489:SF0">
    <property type="entry name" value="LIPOPROTEIN-RELEASING SYSTEM TRANSMEMBRANE PROTEIN LOLE"/>
    <property type="match status" value="1"/>
</dbReference>
<keyword evidence="3" id="KW-1003">Cell membrane</keyword>
<dbReference type="Pfam" id="PF02687">
    <property type="entry name" value="FtsX"/>
    <property type="match status" value="1"/>
</dbReference>
<keyword evidence="4 7" id="KW-0812">Transmembrane</keyword>
<feature type="domain" description="MacB-like periplasmic core" evidence="9">
    <location>
        <begin position="23"/>
        <end position="253"/>
    </location>
</feature>
<feature type="transmembrane region" description="Helical" evidence="7">
    <location>
        <begin position="387"/>
        <end position="409"/>
    </location>
</feature>
<reference evidence="10" key="1">
    <citation type="submission" date="2022-02" db="EMBL/GenBank/DDBJ databases">
        <title>Vibrio sp. nov, a new bacterium isolated from seawater.</title>
        <authorList>
            <person name="Yuan Y."/>
        </authorList>
    </citation>
    <scope>NUCLEOTIDE SEQUENCE</scope>
    <source>
        <strain evidence="10">ZSDZ65</strain>
    </source>
</reference>
<name>A0A9X3CLA2_9VIBR</name>
<dbReference type="InterPro" id="IPR025857">
    <property type="entry name" value="MacB_PCD"/>
</dbReference>
<evidence type="ECO:0000256" key="5">
    <source>
        <dbReference type="ARBA" id="ARBA00022989"/>
    </source>
</evidence>
<evidence type="ECO:0000256" key="3">
    <source>
        <dbReference type="ARBA" id="ARBA00022475"/>
    </source>
</evidence>
<sequence length="427" mass="46445">MIMRTVYSFKMPLLYLLRNRRRTILSLSIVAIAIFALTAAAGFGLFTYQSLEKSTANDVGHITVTQTGYFTSEEETPLENGLTKPNELIALLKGVEHAKSIQPRVYFSGLISNGRKSAIFIGNGVEPSEFDVRDGVVDMQSGAVLASQSDNQPGAEGQDDSGIMIAKDLARNLRVAEGDWVTLLATTSDGALNAMDFQVTGIYSTGVPEMDKRQIYVGLLAAQDLLSTDRISTLSVYLSDTKYTEQGMADVEQRLNQYHNQGDTSAQNLETTPWQDRAFFYHKVRGLYNGIFGVLGLVMALVVFVALFNTMTMTVTERTREIGTLSALGSYPREIVGGFVRESMLIAVIGSAIGAGLALATTLFLKVADVQMPPPPGRSEGYPLEIIFSPQVAVYSSLAILFICMFAAFMSARKGAKKPITEALAYV</sequence>
<evidence type="ECO:0000313" key="11">
    <source>
        <dbReference type="Proteomes" id="UP001155587"/>
    </source>
</evidence>
<dbReference type="AlphaFoldDB" id="A0A9X3CLA2"/>
<keyword evidence="6 7" id="KW-0472">Membrane</keyword>
<evidence type="ECO:0000259" key="8">
    <source>
        <dbReference type="Pfam" id="PF02687"/>
    </source>
</evidence>
<keyword evidence="11" id="KW-1185">Reference proteome</keyword>
<evidence type="ECO:0000259" key="9">
    <source>
        <dbReference type="Pfam" id="PF12704"/>
    </source>
</evidence>
<dbReference type="RefSeq" id="WP_265673899.1">
    <property type="nucleotide sequence ID" value="NZ_JAKRRY010000004.1"/>
</dbReference>
<dbReference type="EMBL" id="JAKRRY010000004">
    <property type="protein sequence ID" value="MCW8345461.1"/>
    <property type="molecule type" value="Genomic_DNA"/>
</dbReference>
<evidence type="ECO:0000256" key="2">
    <source>
        <dbReference type="ARBA" id="ARBA00005236"/>
    </source>
</evidence>
<evidence type="ECO:0000256" key="4">
    <source>
        <dbReference type="ARBA" id="ARBA00022692"/>
    </source>
</evidence>
<dbReference type="GO" id="GO:0044874">
    <property type="term" value="P:lipoprotein localization to outer membrane"/>
    <property type="evidence" value="ECO:0007669"/>
    <property type="project" value="TreeGrafter"/>
</dbReference>
<organism evidence="10 11">
    <name type="scientific">Vibrio qingdaonensis</name>
    <dbReference type="NCBI Taxonomy" id="2829491"/>
    <lineage>
        <taxon>Bacteria</taxon>
        <taxon>Pseudomonadati</taxon>
        <taxon>Pseudomonadota</taxon>
        <taxon>Gammaproteobacteria</taxon>
        <taxon>Vibrionales</taxon>
        <taxon>Vibrionaceae</taxon>
        <taxon>Vibrio</taxon>
    </lineage>
</organism>
<protein>
    <submittedName>
        <fullName evidence="10">ABC transporter permease</fullName>
    </submittedName>
</protein>
<dbReference type="InterPro" id="IPR003838">
    <property type="entry name" value="ABC3_permease_C"/>
</dbReference>